<evidence type="ECO:0000259" key="4">
    <source>
        <dbReference type="Pfam" id="PF23493"/>
    </source>
</evidence>
<dbReference type="Gene3D" id="3.40.50.880">
    <property type="match status" value="1"/>
</dbReference>
<dbReference type="SUPFAM" id="SSF47323">
    <property type="entry name" value="Anticodon-binding domain of a subclass of class I aminoacyl-tRNA synthetases"/>
    <property type="match status" value="1"/>
</dbReference>
<dbReference type="EMBL" id="DF967972">
    <property type="protein sequence ID" value="GAP14448.1"/>
    <property type="molecule type" value="Genomic_DNA"/>
</dbReference>
<feature type="domain" description="Cysteinyl-tRNA ligase anticodon binding" evidence="4">
    <location>
        <begin position="299"/>
        <end position="345"/>
    </location>
</feature>
<evidence type="ECO:0000256" key="2">
    <source>
        <dbReference type="ARBA" id="ARBA00022741"/>
    </source>
</evidence>
<dbReference type="Gene3D" id="1.20.120.1910">
    <property type="entry name" value="Cysteine-tRNA ligase, C-terminal anti-codon recognition domain"/>
    <property type="match status" value="1"/>
</dbReference>
<dbReference type="STRING" id="360412.LARV_02217"/>
<dbReference type="RefSeq" id="WP_075073708.1">
    <property type="nucleotide sequence ID" value="NZ_DF967972.1"/>
</dbReference>
<dbReference type="AlphaFoldDB" id="A0A0S7BH26"/>
<keyword evidence="1" id="KW-0436">Ligase</keyword>
<evidence type="ECO:0000313" key="6">
    <source>
        <dbReference type="Proteomes" id="UP000055060"/>
    </source>
</evidence>
<dbReference type="OrthoDB" id="156359at2"/>
<name>A0A0S7BH26_9CHLR</name>
<gene>
    <name evidence="5" type="ORF">LARV_02217</name>
</gene>
<reference evidence="5" key="1">
    <citation type="submission" date="2015-07" db="EMBL/GenBank/DDBJ databases">
        <title>Draft Genome Sequences of Anaerolinea thermolimosa IMO-1, Bellilinea caldifistulae GOMI-1, Leptolinea tardivitalis YMTK-2, Levilinea saccharolytica KIBI-1,Longilinea arvoryzae KOME-1, Previously Described as Members of the Anaerolineaceae (Chloroflexi).</title>
        <authorList>
            <person name="Sekiguchi Y."/>
            <person name="Ohashi A."/>
            <person name="Matsuura N."/>
            <person name="Tourlousse M.D."/>
        </authorList>
    </citation>
    <scope>NUCLEOTIDE SEQUENCE [LARGE SCALE GENOMIC DNA]</scope>
    <source>
        <strain evidence="5">KOME-1</strain>
    </source>
</reference>
<dbReference type="Proteomes" id="UP000055060">
    <property type="component" value="Unassembled WGS sequence"/>
</dbReference>
<dbReference type="InterPro" id="IPR009080">
    <property type="entry name" value="tRNAsynth_Ia_anticodon-bd"/>
</dbReference>
<keyword evidence="6" id="KW-1185">Reference proteome</keyword>
<proteinExistence type="predicted"/>
<accession>A0A0S7BH26</accession>
<dbReference type="Pfam" id="PF23493">
    <property type="entry name" value="CysS_C"/>
    <property type="match status" value="1"/>
</dbReference>
<keyword evidence="2" id="KW-0547">Nucleotide-binding</keyword>
<dbReference type="GO" id="GO:0006418">
    <property type="term" value="P:tRNA aminoacylation for protein translation"/>
    <property type="evidence" value="ECO:0007669"/>
    <property type="project" value="InterPro"/>
</dbReference>
<sequence length="349" mass="38585">MIQPGRIALIGSGETAARGGQAFDLLARQLTGPLSIAVMETPAGFELNSTQVASRVAAYMQRRLQNYGPSMHRVAARRRGAGGTDDWETLLPLLDSNLIFMGPGSPSYTVRQLKGSLAWDLIRLRNRLGAALATASAATAALGALAIPVYEIYKVGEDPHWKPGLNLLGDYDLECVIVPHWNNTEGGADIDTGRCFIGRERFEFLRSQLPENMLVLGVDEHSGLIIDWVDRICRVTGRDAVHILHGQEELDFSSGQVFPLEVLGDIHLPDTVQEGIDPQVWEEYRAMEEHRRTVERQGALPKEIAALLQQRQQARDLQDWVKSDQIRDQAAALGWKIIDTPDGQQAIPE</sequence>
<protein>
    <recommendedName>
        <fullName evidence="4">Cysteinyl-tRNA ligase anticodon binding domain-containing protein</fullName>
    </recommendedName>
</protein>
<dbReference type="GO" id="GO:0005524">
    <property type="term" value="F:ATP binding"/>
    <property type="evidence" value="ECO:0007669"/>
    <property type="project" value="UniProtKB-KW"/>
</dbReference>
<keyword evidence="3" id="KW-0067">ATP-binding</keyword>
<evidence type="ECO:0000256" key="3">
    <source>
        <dbReference type="ARBA" id="ARBA00022840"/>
    </source>
</evidence>
<dbReference type="GO" id="GO:0004812">
    <property type="term" value="F:aminoacyl-tRNA ligase activity"/>
    <property type="evidence" value="ECO:0007669"/>
    <property type="project" value="InterPro"/>
</dbReference>
<organism evidence="5">
    <name type="scientific">Longilinea arvoryzae</name>
    <dbReference type="NCBI Taxonomy" id="360412"/>
    <lineage>
        <taxon>Bacteria</taxon>
        <taxon>Bacillati</taxon>
        <taxon>Chloroflexota</taxon>
        <taxon>Anaerolineae</taxon>
        <taxon>Anaerolineales</taxon>
        <taxon>Anaerolineaceae</taxon>
        <taxon>Longilinea</taxon>
    </lineage>
</organism>
<dbReference type="InterPro" id="IPR029062">
    <property type="entry name" value="Class_I_gatase-like"/>
</dbReference>
<dbReference type="InterPro" id="IPR056411">
    <property type="entry name" value="CysS_C"/>
</dbReference>
<evidence type="ECO:0000313" key="5">
    <source>
        <dbReference type="EMBL" id="GAP14448.1"/>
    </source>
</evidence>
<evidence type="ECO:0000256" key="1">
    <source>
        <dbReference type="ARBA" id="ARBA00022598"/>
    </source>
</evidence>